<dbReference type="EMBL" id="FBWH01000017">
    <property type="protein sequence ID" value="CUX24544.1"/>
    <property type="molecule type" value="Genomic_DNA"/>
</dbReference>
<name>A0ABM9VEU1_9HYPH</name>
<proteinExistence type="predicted"/>
<gene>
    <name evidence="1" type="ORF">AGR13a_Cc240060</name>
</gene>
<accession>A0ABM9VEU1</accession>
<reference evidence="1 2" key="1">
    <citation type="submission" date="2016-01" db="EMBL/GenBank/DDBJ databases">
        <authorList>
            <person name="Regsiter A."/>
            <person name="william w."/>
        </authorList>
    </citation>
    <scope>NUCLEOTIDE SEQUENCE [LARGE SCALE GENOMIC DNA]</scope>
    <source>
        <strain evidence="1 2">CFBP 6927</strain>
    </source>
</reference>
<keyword evidence="2" id="KW-1185">Reference proteome</keyword>
<organism evidence="1 2">
    <name type="scientific">Agrobacterium genomosp. 13 str. CFBP 6927</name>
    <dbReference type="NCBI Taxonomy" id="1183428"/>
    <lineage>
        <taxon>Bacteria</taxon>
        <taxon>Pseudomonadati</taxon>
        <taxon>Pseudomonadota</taxon>
        <taxon>Alphaproteobacteria</taxon>
        <taxon>Hyphomicrobiales</taxon>
        <taxon>Rhizobiaceae</taxon>
        <taxon>Rhizobium/Agrobacterium group</taxon>
        <taxon>Agrobacterium</taxon>
        <taxon>Agrobacterium tumefaciens complex</taxon>
    </lineage>
</organism>
<protein>
    <submittedName>
        <fullName evidence="1">Uncharacterized protein</fullName>
    </submittedName>
</protein>
<evidence type="ECO:0000313" key="2">
    <source>
        <dbReference type="Proteomes" id="UP000191812"/>
    </source>
</evidence>
<evidence type="ECO:0000313" key="1">
    <source>
        <dbReference type="EMBL" id="CUX24544.1"/>
    </source>
</evidence>
<dbReference type="Proteomes" id="UP000191812">
    <property type="component" value="Unassembled WGS sequence"/>
</dbReference>
<sequence length="79" mass="9274">MRHAPSRPAEKPLIPKFVGPKATIITGETKLWKATTKHDPHRVLHVATHRDMHRTGRNRRVFRGLWWNVTNGCKLNFWI</sequence>
<comment type="caution">
    <text evidence="1">The sequence shown here is derived from an EMBL/GenBank/DDBJ whole genome shotgun (WGS) entry which is preliminary data.</text>
</comment>